<evidence type="ECO:0000256" key="1">
    <source>
        <dbReference type="SAM" id="Phobius"/>
    </source>
</evidence>
<keyword evidence="2" id="KW-0732">Signal</keyword>
<feature type="transmembrane region" description="Helical" evidence="1">
    <location>
        <begin position="92"/>
        <end position="112"/>
    </location>
</feature>
<feature type="chain" id="PRO_5032834136" evidence="2">
    <location>
        <begin position="21"/>
        <end position="200"/>
    </location>
</feature>
<dbReference type="Proteomes" id="UP000597762">
    <property type="component" value="Unassembled WGS sequence"/>
</dbReference>
<feature type="signal peptide" evidence="2">
    <location>
        <begin position="1"/>
        <end position="20"/>
    </location>
</feature>
<accession>A0A812AUF3</accession>
<evidence type="ECO:0000313" key="3">
    <source>
        <dbReference type="EMBL" id="CAE1159324.1"/>
    </source>
</evidence>
<proteinExistence type="predicted"/>
<name>A0A812AUF3_ACAPH</name>
<organism evidence="3 4">
    <name type="scientific">Acanthosepion pharaonis</name>
    <name type="common">Pharaoh cuttlefish</name>
    <name type="synonym">Sepia pharaonis</name>
    <dbReference type="NCBI Taxonomy" id="158019"/>
    <lineage>
        <taxon>Eukaryota</taxon>
        <taxon>Metazoa</taxon>
        <taxon>Spiralia</taxon>
        <taxon>Lophotrochozoa</taxon>
        <taxon>Mollusca</taxon>
        <taxon>Cephalopoda</taxon>
        <taxon>Coleoidea</taxon>
        <taxon>Decapodiformes</taxon>
        <taxon>Sepiida</taxon>
        <taxon>Sepiina</taxon>
        <taxon>Sepiidae</taxon>
        <taxon>Acanthosepion</taxon>
    </lineage>
</organism>
<dbReference type="AlphaFoldDB" id="A0A812AUF3"/>
<keyword evidence="4" id="KW-1185">Reference proteome</keyword>
<reference evidence="3" key="1">
    <citation type="submission" date="2021-01" db="EMBL/GenBank/DDBJ databases">
        <authorList>
            <person name="Li R."/>
            <person name="Bekaert M."/>
        </authorList>
    </citation>
    <scope>NUCLEOTIDE SEQUENCE</scope>
    <source>
        <strain evidence="3">Farmed</strain>
    </source>
</reference>
<evidence type="ECO:0000313" key="4">
    <source>
        <dbReference type="Proteomes" id="UP000597762"/>
    </source>
</evidence>
<keyword evidence="1" id="KW-0472">Membrane</keyword>
<gene>
    <name evidence="3" type="ORF">SPHA_5904</name>
</gene>
<keyword evidence="1" id="KW-0812">Transmembrane</keyword>
<keyword evidence="1" id="KW-1133">Transmembrane helix</keyword>
<evidence type="ECO:0000256" key="2">
    <source>
        <dbReference type="SAM" id="SignalP"/>
    </source>
</evidence>
<protein>
    <submittedName>
        <fullName evidence="3">Uncharacterized protein</fullName>
    </submittedName>
</protein>
<sequence length="200" mass="22529">MSLIMMLMIITMSVFPLSSLHSFFLLPLPPSLPSPTPPLFFIPTDKISTEWSIIPTAADKYRVVLQSSLGLQPLLDLPVSLSVCLSTTFTTFFFFIIIFFFVFPYILLSILATPAPITTRHLHPMPISAKLPLLSTRPDHYILPNLLSISLHLSQFLDRFLVLSSWTSLSLFLSSPYFSLSLPLPLPPLSRHLLTTLTYH</sequence>
<dbReference type="EMBL" id="CAHIKZ030000194">
    <property type="protein sequence ID" value="CAE1159324.1"/>
    <property type="molecule type" value="Genomic_DNA"/>
</dbReference>
<comment type="caution">
    <text evidence="3">The sequence shown here is derived from an EMBL/GenBank/DDBJ whole genome shotgun (WGS) entry which is preliminary data.</text>
</comment>